<accession>A0AAI8YXQ7</accession>
<reference evidence="2" key="1">
    <citation type="submission" date="2023-11" db="EMBL/GenBank/DDBJ databases">
        <authorList>
            <person name="Alioto T."/>
            <person name="Alioto T."/>
            <person name="Gomez Garrido J."/>
        </authorList>
    </citation>
    <scope>NUCLEOTIDE SEQUENCE</scope>
</reference>
<proteinExistence type="predicted"/>
<dbReference type="Proteomes" id="UP001296104">
    <property type="component" value="Unassembled WGS sequence"/>
</dbReference>
<feature type="region of interest" description="Disordered" evidence="1">
    <location>
        <begin position="168"/>
        <end position="202"/>
    </location>
</feature>
<evidence type="ECO:0000313" key="3">
    <source>
        <dbReference type="Proteomes" id="UP001296104"/>
    </source>
</evidence>
<keyword evidence="3" id="KW-1185">Reference proteome</keyword>
<dbReference type="EMBL" id="CAVMBE010000020">
    <property type="protein sequence ID" value="CAK3988666.1"/>
    <property type="molecule type" value="Genomic_DNA"/>
</dbReference>
<evidence type="ECO:0000256" key="1">
    <source>
        <dbReference type="SAM" id="MobiDB-lite"/>
    </source>
</evidence>
<dbReference type="AlphaFoldDB" id="A0AAI8YXQ7"/>
<comment type="caution">
    <text evidence="2">The sequence shown here is derived from an EMBL/GenBank/DDBJ whole genome shotgun (WGS) entry which is preliminary data.</text>
</comment>
<sequence length="202" mass="23146">MQPEGDFKRSIDIATSHSFAWMTELTLQDASLTADDLLHIPNLRNLKNIQIIVSKTENAVFHDRIIRSWAEAVMKDGCFSKLESIFKVTKASAQAEKAGWILDRQSRRVKFSSERPRRRLMEGNQANTPLLKLTLKGSRKALPPLALPNQFEDDRDDIFCFERDWQFQATNQGPQPEEEQRAKKRKVRDGKALPLNSILDGL</sequence>
<evidence type="ECO:0000313" key="2">
    <source>
        <dbReference type="EMBL" id="CAK3988666.1"/>
    </source>
</evidence>
<protein>
    <submittedName>
        <fullName evidence="2">Uncharacterized protein</fullName>
    </submittedName>
</protein>
<gene>
    <name evidence="2" type="ORF">LECACI_7A003910</name>
</gene>
<name>A0AAI8YXQ7_9PEZI</name>
<organism evidence="2 3">
    <name type="scientific">Lecanosticta acicola</name>
    <dbReference type="NCBI Taxonomy" id="111012"/>
    <lineage>
        <taxon>Eukaryota</taxon>
        <taxon>Fungi</taxon>
        <taxon>Dikarya</taxon>
        <taxon>Ascomycota</taxon>
        <taxon>Pezizomycotina</taxon>
        <taxon>Dothideomycetes</taxon>
        <taxon>Dothideomycetidae</taxon>
        <taxon>Mycosphaerellales</taxon>
        <taxon>Mycosphaerellaceae</taxon>
        <taxon>Lecanosticta</taxon>
    </lineage>
</organism>